<name>A0ABU5CNV9_9BACI</name>
<evidence type="ECO:0000313" key="10">
    <source>
        <dbReference type="Proteomes" id="UP001275315"/>
    </source>
</evidence>
<evidence type="ECO:0000256" key="1">
    <source>
        <dbReference type="ARBA" id="ARBA00004651"/>
    </source>
</evidence>
<feature type="transmembrane region" description="Helical" evidence="8">
    <location>
        <begin position="49"/>
        <end position="72"/>
    </location>
</feature>
<evidence type="ECO:0000256" key="4">
    <source>
        <dbReference type="ARBA" id="ARBA00022692"/>
    </source>
</evidence>
<organism evidence="9 10">
    <name type="scientific">Paracerasibacillus soli</name>
    <dbReference type="NCBI Taxonomy" id="480284"/>
    <lineage>
        <taxon>Bacteria</taxon>
        <taxon>Bacillati</taxon>
        <taxon>Bacillota</taxon>
        <taxon>Bacilli</taxon>
        <taxon>Bacillales</taxon>
        <taxon>Bacillaceae</taxon>
        <taxon>Paracerasibacillus</taxon>
    </lineage>
</organism>
<dbReference type="Pfam" id="PF02386">
    <property type="entry name" value="TrkH"/>
    <property type="match status" value="1"/>
</dbReference>
<dbReference type="PANTHER" id="PTHR32024:SF4">
    <property type="entry name" value="KTR SYSTEM POTASSIUM UPTAKE PROTEIN D"/>
    <property type="match status" value="1"/>
</dbReference>
<dbReference type="Proteomes" id="UP001275315">
    <property type="component" value="Unassembled WGS sequence"/>
</dbReference>
<accession>A0ABU5CNV9</accession>
<reference evidence="9 10" key="1">
    <citation type="submission" date="2023-10" db="EMBL/GenBank/DDBJ databases">
        <title>Virgibacillus soli CC-YMP-6 genome.</title>
        <authorList>
            <person name="Miliotis G."/>
            <person name="Sengupta P."/>
            <person name="Hameed A."/>
            <person name="Chuvochina M."/>
            <person name="Mcdonagh F."/>
            <person name="Simpson A.C."/>
            <person name="Singh N.K."/>
            <person name="Rekha P.D."/>
            <person name="Raman K."/>
            <person name="Hugenholtz P."/>
            <person name="Venkateswaran K."/>
        </authorList>
    </citation>
    <scope>NUCLEOTIDE SEQUENCE [LARGE SCALE GENOMIC DNA]</scope>
    <source>
        <strain evidence="9 10">CC-YMP-6</strain>
    </source>
</reference>
<keyword evidence="2" id="KW-0813">Transport</keyword>
<sequence length="452" mass="50545">MFRSNNKILLWLNKLSPVQMILFFYFIAVIFSTVLLSLPIAYQDGVEIAFIDVLFVAVSALSVTGLTPVSIVDTFSTTGYMFIVFILQLGAVGIMAIGTFIWIMLGKKIGLRERRLIMTDQNQLKFEGMVRLVKEMIYVLFAIELISTILLSIYYLQYYPLKKAMLHGVFSMISAISNGGFDITGESMLPFKNDYFLQFIVMILIIIGAIGFPVLIEVKEFLFSKSRNFFRFSLFTKLTTVTFLILIIVGAIGIYILDANAFFAGKSWHEVIFYALFQSVTTRSAGLMTVDVSQFTEQNQLFMSFLMFIGASPSSAGGGIRTTTFALVIIFIVTYARGGTSVRLFNREAHEEDLIKAVVVTLLAIAIVYLSLIIILAIEPFSVTKILFEVTSAFGTVGLSLGITAKLSMTSKIILMVLMFIGRVGVITVLFMFKKKRNVGNYHYPKERISIG</sequence>
<evidence type="ECO:0000313" key="9">
    <source>
        <dbReference type="EMBL" id="MDY0408039.1"/>
    </source>
</evidence>
<feature type="transmembrane region" description="Helical" evidence="8">
    <location>
        <begin position="228"/>
        <end position="256"/>
    </location>
</feature>
<feature type="transmembrane region" description="Helical" evidence="8">
    <location>
        <begin position="78"/>
        <end position="105"/>
    </location>
</feature>
<feature type="transmembrane region" description="Helical" evidence="8">
    <location>
        <begin position="195"/>
        <end position="216"/>
    </location>
</feature>
<comment type="caution">
    <text evidence="9">The sequence shown here is derived from an EMBL/GenBank/DDBJ whole genome shotgun (WGS) entry which is preliminary data.</text>
</comment>
<dbReference type="InterPro" id="IPR003445">
    <property type="entry name" value="Cat_transpt"/>
</dbReference>
<keyword evidence="6" id="KW-0406">Ion transport</keyword>
<dbReference type="PANTHER" id="PTHR32024">
    <property type="entry name" value="TRK SYSTEM POTASSIUM UPTAKE PROTEIN TRKG-RELATED"/>
    <property type="match status" value="1"/>
</dbReference>
<dbReference type="RefSeq" id="WP_320378804.1">
    <property type="nucleotide sequence ID" value="NZ_JAWDIQ010000001.1"/>
</dbReference>
<keyword evidence="5 8" id="KW-1133">Transmembrane helix</keyword>
<evidence type="ECO:0000256" key="3">
    <source>
        <dbReference type="ARBA" id="ARBA00022475"/>
    </source>
</evidence>
<evidence type="ECO:0000256" key="5">
    <source>
        <dbReference type="ARBA" id="ARBA00022989"/>
    </source>
</evidence>
<proteinExistence type="predicted"/>
<dbReference type="EMBL" id="JAWDIQ010000001">
    <property type="protein sequence ID" value="MDY0408039.1"/>
    <property type="molecule type" value="Genomic_DNA"/>
</dbReference>
<evidence type="ECO:0000256" key="6">
    <source>
        <dbReference type="ARBA" id="ARBA00023065"/>
    </source>
</evidence>
<evidence type="ECO:0000256" key="8">
    <source>
        <dbReference type="SAM" id="Phobius"/>
    </source>
</evidence>
<keyword evidence="4 8" id="KW-0812">Transmembrane</keyword>
<keyword evidence="10" id="KW-1185">Reference proteome</keyword>
<feature type="transmembrane region" description="Helical" evidence="8">
    <location>
        <begin position="302"/>
        <end position="335"/>
    </location>
</feature>
<evidence type="ECO:0000256" key="7">
    <source>
        <dbReference type="ARBA" id="ARBA00023136"/>
    </source>
</evidence>
<feature type="transmembrane region" description="Helical" evidence="8">
    <location>
        <begin position="20"/>
        <end position="42"/>
    </location>
</feature>
<keyword evidence="7 8" id="KW-0472">Membrane</keyword>
<comment type="subcellular location">
    <subcellularLocation>
        <location evidence="1">Cell membrane</location>
        <topology evidence="1">Multi-pass membrane protein</topology>
    </subcellularLocation>
</comment>
<evidence type="ECO:0000256" key="2">
    <source>
        <dbReference type="ARBA" id="ARBA00022448"/>
    </source>
</evidence>
<feature type="transmembrane region" description="Helical" evidence="8">
    <location>
        <begin position="136"/>
        <end position="156"/>
    </location>
</feature>
<protein>
    <submittedName>
        <fullName evidence="9">TrkH family potassium uptake protein</fullName>
    </submittedName>
</protein>
<feature type="transmembrane region" description="Helical" evidence="8">
    <location>
        <begin position="413"/>
        <end position="433"/>
    </location>
</feature>
<keyword evidence="3" id="KW-1003">Cell membrane</keyword>
<gene>
    <name evidence="9" type="ORF">RWD45_04730</name>
</gene>
<feature type="transmembrane region" description="Helical" evidence="8">
    <location>
        <begin position="355"/>
        <end position="379"/>
    </location>
</feature>